<sequence length="604" mass="68687">MYIVDGLSEDSCWELQKALQQCTQKPGSLSDSLVLAEALIISLRSFNPTKIRIESHRSNVPKPNIGQEITASKLFQLPRVLQMMLECLQQSKCQARQYDAAIESKRELQRQLDDVMLLARLNHREIIKAEEALQAEVQTTLQLRRDSEALTARLLQAKVEAAGCRKRLLRYEGPDRLADPELLAIAYQKCKEQLSRKEQQVLQLTVAHRDAVPRAQYQRSQRKLADVAAAHAALTHAHAALLREHRALSAQQQKALVERDRLATENSSLRRSATPRPAWDRVSEHLEGGVATWREVSQDCHTSEDFLTALLTHLTAVSVTHAHEFLTAKGVSEEVPEYLRYEGVVRNRRLTLRDVQRVITHVWQEKRSAPGTRAMPMDKYLAMYFEHRYHLPEMRAEWCYSLADACQRLAHDDQVGLFWGIATGQVEEAVYHHQADTAEALLATFRNNDILNKGLVSHTTVLVVLRTVFPLKDEESLDDLLSSAKAIATSRKDATKIKYATLFKQSADGSVSPFLQEVYQQARDEQEQYVQDVLQELGQHGIHDVKLQDLQRAFTVVDPAIEQQQLQQYLQWVYRGDSAVRLPLQLLAARLQTGHIVRVGPRPT</sequence>
<evidence type="ECO:0000313" key="2">
    <source>
        <dbReference type="RefSeq" id="XP_018025367.1"/>
    </source>
</evidence>
<dbReference type="KEGG" id="hazt:108680944"/>
<dbReference type="RefSeq" id="XP_018025367.1">
    <property type="nucleotide sequence ID" value="XM_018169878.1"/>
</dbReference>
<proteinExistence type="predicted"/>
<dbReference type="OrthoDB" id="261426at2759"/>
<evidence type="ECO:0000313" key="1">
    <source>
        <dbReference type="Proteomes" id="UP000694843"/>
    </source>
</evidence>
<name>A0A8B7PIN4_HYAAZ</name>
<organism evidence="1 2">
    <name type="scientific">Hyalella azteca</name>
    <name type="common">Amphipod</name>
    <dbReference type="NCBI Taxonomy" id="294128"/>
    <lineage>
        <taxon>Eukaryota</taxon>
        <taxon>Metazoa</taxon>
        <taxon>Ecdysozoa</taxon>
        <taxon>Arthropoda</taxon>
        <taxon>Crustacea</taxon>
        <taxon>Multicrustacea</taxon>
        <taxon>Malacostraca</taxon>
        <taxon>Eumalacostraca</taxon>
        <taxon>Peracarida</taxon>
        <taxon>Amphipoda</taxon>
        <taxon>Senticaudata</taxon>
        <taxon>Talitrida</taxon>
        <taxon>Talitroidea</taxon>
        <taxon>Hyalellidae</taxon>
        <taxon>Hyalella</taxon>
    </lineage>
</organism>
<dbReference type="GO" id="GO:0005737">
    <property type="term" value="C:cytoplasm"/>
    <property type="evidence" value="ECO:0007669"/>
    <property type="project" value="TreeGrafter"/>
</dbReference>
<keyword evidence="1" id="KW-1185">Reference proteome</keyword>
<dbReference type="OMA" id="EWGYNLH"/>
<gene>
    <name evidence="2" type="primary">LOC108680944</name>
</gene>
<accession>A0A8B7PIN4</accession>
<reference evidence="2" key="1">
    <citation type="submission" date="2025-08" db="UniProtKB">
        <authorList>
            <consortium name="RefSeq"/>
        </authorList>
    </citation>
    <scope>IDENTIFICATION</scope>
    <source>
        <tissue evidence="2">Whole organism</tissue>
    </source>
</reference>
<dbReference type="GeneID" id="108680944"/>
<dbReference type="PANTHER" id="PTHR16306">
    <property type="entry name" value="TRANSLIN-ASSOCIATED FACTOR X-INTERACTING PROTEIN 1"/>
    <property type="match status" value="1"/>
</dbReference>
<dbReference type="PANTHER" id="PTHR16306:SF0">
    <property type="entry name" value="TRANSLIN-ASSOCIATED FACTOR X-INTERACTING PROTEIN 1"/>
    <property type="match status" value="1"/>
</dbReference>
<protein>
    <submittedName>
        <fullName evidence="2">Translin-associated factor X-interacting protein 1-like</fullName>
    </submittedName>
</protein>
<dbReference type="Proteomes" id="UP000694843">
    <property type="component" value="Unplaced"/>
</dbReference>
<dbReference type="AlphaFoldDB" id="A0A8B7PIN4"/>